<reference evidence="2" key="1">
    <citation type="journal article" date="2019" name="Int. J. Syst. Evol. Microbiol.">
        <title>The Global Catalogue of Microorganisms (GCM) 10K type strain sequencing project: providing services to taxonomists for standard genome sequencing and annotation.</title>
        <authorList>
            <consortium name="The Broad Institute Genomics Platform"/>
            <consortium name="The Broad Institute Genome Sequencing Center for Infectious Disease"/>
            <person name="Wu L."/>
            <person name="Ma J."/>
        </authorList>
    </citation>
    <scope>NUCLEOTIDE SEQUENCE [LARGE SCALE GENOMIC DNA]</scope>
    <source>
        <strain evidence="2">CCUG 53270</strain>
    </source>
</reference>
<sequence>MTNKRNDSKEVQRAVPESDLPAGLAKPAVRALTGAGYVRLEQFAKLKESEVLQLHGMGPKAMELLRRALAEKGLSFADGS</sequence>
<accession>A0ABW3UKZ7</accession>
<comment type="caution">
    <text evidence="1">The sequence shown here is derived from an EMBL/GenBank/DDBJ whole genome shotgun (WGS) entry which is preliminary data.</text>
</comment>
<dbReference type="GO" id="GO:0003677">
    <property type="term" value="F:DNA binding"/>
    <property type="evidence" value="ECO:0007669"/>
    <property type="project" value="UniProtKB-KW"/>
</dbReference>
<evidence type="ECO:0000313" key="2">
    <source>
        <dbReference type="Proteomes" id="UP001597180"/>
    </source>
</evidence>
<proteinExistence type="predicted"/>
<name>A0ABW3UKZ7_9BACL</name>
<gene>
    <name evidence="1" type="ORF">ACFQ4B_15460</name>
</gene>
<keyword evidence="2" id="KW-1185">Reference proteome</keyword>
<protein>
    <submittedName>
        <fullName evidence="1">DNA-binding protein</fullName>
    </submittedName>
</protein>
<organism evidence="1 2">
    <name type="scientific">Paenibacillus vulneris</name>
    <dbReference type="NCBI Taxonomy" id="1133364"/>
    <lineage>
        <taxon>Bacteria</taxon>
        <taxon>Bacillati</taxon>
        <taxon>Bacillota</taxon>
        <taxon>Bacilli</taxon>
        <taxon>Bacillales</taxon>
        <taxon>Paenibacillaceae</taxon>
        <taxon>Paenibacillus</taxon>
    </lineage>
</organism>
<evidence type="ECO:0000313" key="1">
    <source>
        <dbReference type="EMBL" id="MFD1221513.1"/>
    </source>
</evidence>
<dbReference type="RefSeq" id="WP_345585515.1">
    <property type="nucleotide sequence ID" value="NZ_BAABJG010000003.1"/>
</dbReference>
<dbReference type="Gene3D" id="1.10.150.20">
    <property type="entry name" value="5' to 3' exonuclease, C-terminal subdomain"/>
    <property type="match status" value="1"/>
</dbReference>
<keyword evidence="1" id="KW-0238">DNA-binding</keyword>
<dbReference type="Proteomes" id="UP001597180">
    <property type="component" value="Unassembled WGS sequence"/>
</dbReference>
<dbReference type="SUPFAM" id="SSF47789">
    <property type="entry name" value="C-terminal domain of RNA polymerase alpha subunit"/>
    <property type="match status" value="1"/>
</dbReference>
<dbReference type="EMBL" id="JBHTLU010000019">
    <property type="protein sequence ID" value="MFD1221513.1"/>
    <property type="molecule type" value="Genomic_DNA"/>
</dbReference>